<evidence type="ECO:0000256" key="2">
    <source>
        <dbReference type="ARBA" id="ARBA00005336"/>
    </source>
</evidence>
<protein>
    <recommendedName>
        <fullName evidence="3">beta-N-acetylhexosaminidase</fullName>
        <ecNumber evidence="3">3.2.1.52</ecNumber>
    </recommendedName>
</protein>
<dbReference type="SUPFAM" id="SSF51445">
    <property type="entry name" value="(Trans)glycosidases"/>
    <property type="match status" value="1"/>
</dbReference>
<evidence type="ECO:0000256" key="3">
    <source>
        <dbReference type="ARBA" id="ARBA00012663"/>
    </source>
</evidence>
<dbReference type="GO" id="GO:0009254">
    <property type="term" value="P:peptidoglycan turnover"/>
    <property type="evidence" value="ECO:0007669"/>
    <property type="project" value="TreeGrafter"/>
</dbReference>
<gene>
    <name evidence="7" type="ORF">A3843_12550</name>
</gene>
<reference evidence="7 8" key="1">
    <citation type="submission" date="2016-03" db="EMBL/GenBank/DDBJ databases">
        <title>Genome sequence of Nesiotobacter sp. nov., a moderately halophilic alphaproteobacterium isolated from the Yellow Sea, China.</title>
        <authorList>
            <person name="Zhang G."/>
            <person name="Zhang R."/>
        </authorList>
    </citation>
    <scope>NUCLEOTIDE SEQUENCE [LARGE SCALE GENOMIC DNA]</scope>
    <source>
        <strain evidence="7 8">WB1-6</strain>
    </source>
</reference>
<dbReference type="Proteomes" id="UP000185783">
    <property type="component" value="Unassembled WGS sequence"/>
</dbReference>
<dbReference type="STRING" id="197461.A3843_12550"/>
<feature type="domain" description="Glycoside hydrolase family 3 N-terminal" evidence="6">
    <location>
        <begin position="17"/>
        <end position="311"/>
    </location>
</feature>
<dbReference type="Gene3D" id="3.20.20.300">
    <property type="entry name" value="Glycoside hydrolase, family 3, N-terminal domain"/>
    <property type="match status" value="1"/>
</dbReference>
<evidence type="ECO:0000313" key="8">
    <source>
        <dbReference type="Proteomes" id="UP000185783"/>
    </source>
</evidence>
<sequence length="343" mass="38009">MLYKSFITGCAGPVLSDEEQSFMATQRPWGLILFARNIESPEQLRQLTGDFRRCVARHDAPVFIDQEGGRVRRLRAPHWPDYPAMGKLAGLWRSNPDQARRAVYLQSRLMGHDLQDLGITVNCLPVLDVRRREASDIVGDRALGEDPEVVSVLGMDVLAGCLDAGVIPVMKHVPGHGRALVDSHLELPRVSVDLETLEAWDFKPFERLKDCPMAMTAHIVFDAIDPERPVTQSATAISSIIRERLGFKGCLLSDDISMKALGGTLSSRVTTIVDAGCDFVLHCNGNLDEMVEVAASVPEVDELRQTRAEQALQWGRVVSVSDQQRADLRHELVDLIQRAEAVS</sequence>
<dbReference type="AlphaFoldDB" id="A0A1U7JG87"/>
<dbReference type="PANTHER" id="PTHR30480:SF13">
    <property type="entry name" value="BETA-HEXOSAMINIDASE"/>
    <property type="match status" value="1"/>
</dbReference>
<proteinExistence type="inferred from homology"/>
<dbReference type="InterPro" id="IPR001764">
    <property type="entry name" value="Glyco_hydro_3_N"/>
</dbReference>
<comment type="similarity">
    <text evidence="2">Belongs to the glycosyl hydrolase 3 family.</text>
</comment>
<dbReference type="PANTHER" id="PTHR30480">
    <property type="entry name" value="BETA-HEXOSAMINIDASE-RELATED"/>
    <property type="match status" value="1"/>
</dbReference>
<evidence type="ECO:0000256" key="5">
    <source>
        <dbReference type="ARBA" id="ARBA00023295"/>
    </source>
</evidence>
<dbReference type="InterPro" id="IPR036962">
    <property type="entry name" value="Glyco_hydro_3_N_sf"/>
</dbReference>
<dbReference type="InterPro" id="IPR019800">
    <property type="entry name" value="Glyco_hydro_3_AS"/>
</dbReference>
<accession>A0A1U7JG87</accession>
<comment type="caution">
    <text evidence="7">The sequence shown here is derived from an EMBL/GenBank/DDBJ whole genome shotgun (WGS) entry which is preliminary data.</text>
</comment>
<dbReference type="GO" id="GO:0004563">
    <property type="term" value="F:beta-N-acetylhexosaminidase activity"/>
    <property type="evidence" value="ECO:0007669"/>
    <property type="project" value="UniProtKB-EC"/>
</dbReference>
<evidence type="ECO:0000313" key="7">
    <source>
        <dbReference type="EMBL" id="OKL43702.1"/>
    </source>
</evidence>
<dbReference type="EC" id="3.2.1.52" evidence="3"/>
<dbReference type="InterPro" id="IPR050226">
    <property type="entry name" value="NagZ_Beta-hexosaminidase"/>
</dbReference>
<keyword evidence="8" id="KW-1185">Reference proteome</keyword>
<evidence type="ECO:0000256" key="1">
    <source>
        <dbReference type="ARBA" id="ARBA00001231"/>
    </source>
</evidence>
<dbReference type="NCBIfam" id="NF003740">
    <property type="entry name" value="PRK05337.1"/>
    <property type="match status" value="1"/>
</dbReference>
<evidence type="ECO:0000256" key="4">
    <source>
        <dbReference type="ARBA" id="ARBA00022801"/>
    </source>
</evidence>
<evidence type="ECO:0000259" key="6">
    <source>
        <dbReference type="Pfam" id="PF00933"/>
    </source>
</evidence>
<dbReference type="PROSITE" id="PS00775">
    <property type="entry name" value="GLYCOSYL_HYDROL_F3"/>
    <property type="match status" value="1"/>
</dbReference>
<dbReference type="GO" id="GO:0005975">
    <property type="term" value="P:carbohydrate metabolic process"/>
    <property type="evidence" value="ECO:0007669"/>
    <property type="project" value="InterPro"/>
</dbReference>
<name>A0A1U7JG87_9HYPH</name>
<organism evidence="7 8">
    <name type="scientific">Pseudovibrio exalbescens</name>
    <dbReference type="NCBI Taxonomy" id="197461"/>
    <lineage>
        <taxon>Bacteria</taxon>
        <taxon>Pseudomonadati</taxon>
        <taxon>Pseudomonadota</taxon>
        <taxon>Alphaproteobacteria</taxon>
        <taxon>Hyphomicrobiales</taxon>
        <taxon>Stappiaceae</taxon>
        <taxon>Pseudovibrio</taxon>
    </lineage>
</organism>
<dbReference type="EMBL" id="LVVZ01000019">
    <property type="protein sequence ID" value="OKL43702.1"/>
    <property type="molecule type" value="Genomic_DNA"/>
</dbReference>
<comment type="catalytic activity">
    <reaction evidence="1">
        <text>Hydrolysis of terminal non-reducing N-acetyl-D-hexosamine residues in N-acetyl-beta-D-hexosaminides.</text>
        <dbReference type="EC" id="3.2.1.52"/>
    </reaction>
</comment>
<keyword evidence="5" id="KW-0326">Glycosidase</keyword>
<keyword evidence="4" id="KW-0378">Hydrolase</keyword>
<dbReference type="InterPro" id="IPR017853">
    <property type="entry name" value="GH"/>
</dbReference>
<dbReference type="Pfam" id="PF00933">
    <property type="entry name" value="Glyco_hydro_3"/>
    <property type="match status" value="1"/>
</dbReference>